<proteinExistence type="predicted"/>
<organism evidence="1 2">
    <name type="scientific">Puccinia triticina</name>
    <dbReference type="NCBI Taxonomy" id="208348"/>
    <lineage>
        <taxon>Eukaryota</taxon>
        <taxon>Fungi</taxon>
        <taxon>Dikarya</taxon>
        <taxon>Basidiomycota</taxon>
        <taxon>Pucciniomycotina</taxon>
        <taxon>Pucciniomycetes</taxon>
        <taxon>Pucciniales</taxon>
        <taxon>Pucciniaceae</taxon>
        <taxon>Puccinia</taxon>
    </lineage>
</organism>
<reference evidence="1" key="1">
    <citation type="submission" date="2022-10" db="EMBL/GenBank/DDBJ databases">
        <title>Puccinia triticina Genome sequencing and assembly.</title>
        <authorList>
            <person name="Li C."/>
        </authorList>
    </citation>
    <scope>NUCLEOTIDE SEQUENCE</scope>
    <source>
        <strain evidence="1">Pt15</strain>
    </source>
</reference>
<name>A0ABY7D8Q6_9BASI</name>
<evidence type="ECO:0000313" key="1">
    <source>
        <dbReference type="EMBL" id="WAQ93159.1"/>
    </source>
</evidence>
<dbReference type="Proteomes" id="UP001164743">
    <property type="component" value="Chromosome 18A"/>
</dbReference>
<sequence length="227" mass="25326">MQLWVEPPGTLPSYPKLAAKNPNVPPAIVVQSLDAQSAEAGLIFLEPTVDESGQDPKTRAHAYYKRLHPSDANPKESFSRLLKDSSLARVSQHLDDLHEAFQELKVGRANCRSLWDMLICCETSVKRFYPKLAVENHNVPPVTVVQSLDAQSAEAGLVFLKPAVNESGQDPETRAHAYYKRLHPYDANPEEFFSRLLEDSSSARVSQHLGNLHEAFQELEVKTTSPI</sequence>
<keyword evidence="2" id="KW-1185">Reference proteome</keyword>
<accession>A0ABY7D8Q6</accession>
<dbReference type="GeneID" id="77805629"/>
<evidence type="ECO:0000313" key="2">
    <source>
        <dbReference type="Proteomes" id="UP001164743"/>
    </source>
</evidence>
<protein>
    <submittedName>
        <fullName evidence="1">Uncharacterized protein</fullName>
    </submittedName>
</protein>
<dbReference type="EMBL" id="CP110438">
    <property type="protein sequence ID" value="WAQ93159.1"/>
    <property type="molecule type" value="Genomic_DNA"/>
</dbReference>
<dbReference type="RefSeq" id="XP_053028714.1">
    <property type="nucleotide sequence ID" value="XM_053164734.1"/>
</dbReference>
<gene>
    <name evidence="1" type="ORF">PtA15_18A217</name>
</gene>